<dbReference type="EMBL" id="QLMI01000004">
    <property type="protein sequence ID" value="RAK22585.1"/>
    <property type="molecule type" value="Genomic_DNA"/>
</dbReference>
<protein>
    <recommendedName>
        <fullName evidence="4">LTXXQ motif family protein</fullName>
    </recommendedName>
</protein>
<evidence type="ECO:0008006" key="4">
    <source>
        <dbReference type="Google" id="ProtNLM"/>
    </source>
</evidence>
<dbReference type="RefSeq" id="WP_111566813.1">
    <property type="nucleotide sequence ID" value="NZ_QLMI01000004.1"/>
</dbReference>
<keyword evidence="1" id="KW-0732">Signal</keyword>
<dbReference type="AlphaFoldDB" id="A0A327YS82"/>
<comment type="caution">
    <text evidence="2">The sequence shown here is derived from an EMBL/GenBank/DDBJ whole genome shotgun (WGS) entry which is preliminary data.</text>
</comment>
<organism evidence="2 3">
    <name type="scientific">Flavobacterium aquaticum</name>
    <dbReference type="NCBI Taxonomy" id="1236486"/>
    <lineage>
        <taxon>Bacteria</taxon>
        <taxon>Pseudomonadati</taxon>
        <taxon>Bacteroidota</taxon>
        <taxon>Flavobacteriia</taxon>
        <taxon>Flavobacteriales</taxon>
        <taxon>Flavobacteriaceae</taxon>
        <taxon>Flavobacterium</taxon>
    </lineage>
</organism>
<evidence type="ECO:0000313" key="3">
    <source>
        <dbReference type="Proteomes" id="UP000249620"/>
    </source>
</evidence>
<accession>A0A327YS82</accession>
<name>A0A327YS82_9FLAO</name>
<evidence type="ECO:0000313" key="2">
    <source>
        <dbReference type="EMBL" id="RAK22585.1"/>
    </source>
</evidence>
<evidence type="ECO:0000256" key="1">
    <source>
        <dbReference type="SAM" id="SignalP"/>
    </source>
</evidence>
<dbReference type="OrthoDB" id="1377106at2"/>
<feature type="signal peptide" evidence="1">
    <location>
        <begin position="1"/>
        <end position="19"/>
    </location>
</feature>
<dbReference type="Proteomes" id="UP000249620">
    <property type="component" value="Unassembled WGS sequence"/>
</dbReference>
<feature type="chain" id="PRO_5016257929" description="LTXXQ motif family protein" evidence="1">
    <location>
        <begin position="20"/>
        <end position="124"/>
    </location>
</feature>
<reference evidence="2 3" key="1">
    <citation type="submission" date="2018-06" db="EMBL/GenBank/DDBJ databases">
        <title>Genomic Encyclopedia of Type Strains, Phase III (KMG-III): the genomes of soil and plant-associated and newly described type strains.</title>
        <authorList>
            <person name="Whitman W."/>
        </authorList>
    </citation>
    <scope>NUCLEOTIDE SEQUENCE [LARGE SCALE GENOMIC DNA]</scope>
    <source>
        <strain evidence="2 3">CGMCC 1.12398</strain>
    </source>
</reference>
<gene>
    <name evidence="2" type="ORF">B0I03_104110</name>
</gene>
<keyword evidence="3" id="KW-1185">Reference proteome</keyword>
<sequence>MKKIFFLILISFSFFNSNAQVNRRMEAGQYSKGNENKKVDYVESSVEKLKKELNLDGFQEAIVRNLIKDNQSKSKEIIETSIYSDIEKKNLLTEIGEKFNTEIKKILSPEQLEKYEKFIAKKKK</sequence>
<proteinExistence type="predicted"/>